<proteinExistence type="predicted"/>
<dbReference type="Proteomes" id="UP001211065">
    <property type="component" value="Unassembled WGS sequence"/>
</dbReference>
<evidence type="ECO:0000313" key="3">
    <source>
        <dbReference type="Proteomes" id="UP001211065"/>
    </source>
</evidence>
<keyword evidence="3" id="KW-1185">Reference proteome</keyword>
<protein>
    <submittedName>
        <fullName evidence="2">Uncharacterized protein</fullName>
    </submittedName>
</protein>
<dbReference type="EMBL" id="JADGJW010000688">
    <property type="protein sequence ID" value="KAJ3213668.1"/>
    <property type="molecule type" value="Genomic_DNA"/>
</dbReference>
<reference evidence="2" key="1">
    <citation type="submission" date="2020-05" db="EMBL/GenBank/DDBJ databases">
        <title>Phylogenomic resolution of chytrid fungi.</title>
        <authorList>
            <person name="Stajich J.E."/>
            <person name="Amses K."/>
            <person name="Simmons R."/>
            <person name="Seto K."/>
            <person name="Myers J."/>
            <person name="Bonds A."/>
            <person name="Quandt C.A."/>
            <person name="Barry K."/>
            <person name="Liu P."/>
            <person name="Grigoriev I."/>
            <person name="Longcore J.E."/>
            <person name="James T.Y."/>
        </authorList>
    </citation>
    <scope>NUCLEOTIDE SEQUENCE</scope>
    <source>
        <strain evidence="2">JEL0476</strain>
    </source>
</reference>
<sequence>MDIFTINRLFLSNTEVEITTTHNNVHIHNNQLSSDNLQSRLSFPQAMNYSSTDEFSANLNSFNVDDKQSNLMQTLNTQSPINNSNTVSDINPEDQIMSLLLYSQQQLNQRVLISDNKVLDTPHNNISMKSTNEAVELVELEDYNRNKKKLTSQNLKKSDSTKKISNMEPSQLNQNTASNDFVNSEVNNQKFENLIVTVSPNITPDHSVASSSKKSDTIAHSSANKKTKNLIFQNILKCSTCEKQFCKIYTKTSNNVTSNLCCYECSKDPQILVSRKRNYAETQIVCCDLCRKSIAKGDLKVESSSLEVICFHCVEKYKFCTECGGGGKFRGGKYRPIELFVSDKKTCSLSHLRIGTQPITFQSFTVGVNTSKYLKLFGEFEIILRDGVCSLFAHPQIIEKNGTKYPTFQALDDWIKKVYFAMRTSLNVNLEDSGILRYIIVGSIKNEITKKIPKKKNGINMQHSTKNLKMSFGFFELNMNMGTLCLRPFSVKMMASTVYITLKQMISKALEIAQIDCAINKMGIVKFVWFAVDKDNHKLEQIFDKIGFELIDKFVKLNPTVDKAIFYFVDRPHESRGQEQSDFNIFVANASLFENNQ</sequence>
<evidence type="ECO:0000313" key="2">
    <source>
        <dbReference type="EMBL" id="KAJ3213668.1"/>
    </source>
</evidence>
<dbReference type="AlphaFoldDB" id="A0AAD5XWH6"/>
<name>A0AAD5XWH6_9FUNG</name>
<accession>A0AAD5XWH6</accession>
<comment type="caution">
    <text evidence="2">The sequence shown here is derived from an EMBL/GenBank/DDBJ whole genome shotgun (WGS) entry which is preliminary data.</text>
</comment>
<evidence type="ECO:0000256" key="1">
    <source>
        <dbReference type="SAM" id="MobiDB-lite"/>
    </source>
</evidence>
<organism evidence="2 3">
    <name type="scientific">Clydaea vesicula</name>
    <dbReference type="NCBI Taxonomy" id="447962"/>
    <lineage>
        <taxon>Eukaryota</taxon>
        <taxon>Fungi</taxon>
        <taxon>Fungi incertae sedis</taxon>
        <taxon>Chytridiomycota</taxon>
        <taxon>Chytridiomycota incertae sedis</taxon>
        <taxon>Chytridiomycetes</taxon>
        <taxon>Lobulomycetales</taxon>
        <taxon>Lobulomycetaceae</taxon>
        <taxon>Clydaea</taxon>
    </lineage>
</organism>
<gene>
    <name evidence="2" type="ORF">HK099_007239</name>
</gene>
<feature type="region of interest" description="Disordered" evidence="1">
    <location>
        <begin position="149"/>
        <end position="176"/>
    </location>
</feature>
<feature type="compositionally biased region" description="Polar residues" evidence="1">
    <location>
        <begin position="163"/>
        <end position="176"/>
    </location>
</feature>